<dbReference type="OrthoDB" id="139827at2157"/>
<protein>
    <submittedName>
        <fullName evidence="1">Uncharacterized protein</fullName>
    </submittedName>
</protein>
<evidence type="ECO:0000313" key="2">
    <source>
        <dbReference type="Proteomes" id="UP000013307"/>
    </source>
</evidence>
<dbReference type="AlphaFoldDB" id="N0BCL0"/>
<proteinExistence type="predicted"/>
<sequence length="992" mass="114389">MRVYYHTYPTCPQCHEPHAGGSPLEEWEDCIHCPSCGAHFYRSVDLVSSGRFPRTIEILSNAEGCEVLNHLKNMPLVWRINPNPVEREYVSWVTQAEKGVYLITWPWKDVRFVPVLVSEFLISRPKSKAVVIGEVSKEESGGLIEFPAVDDVFRNLVFIDSPKTDFEDLKTEINRFNRKMVFKKVKVVNCVIKETKGKNQREFICTETIRKCKNSIIKELEETFGKDAVRIVKWKKLDAQKWREDALNEDGFVDIVLEERQQYSAKNLRYRSQWLWEVLLNSRKIKRPSRIIKYTTVRGKDDLKNSASARLFFISAEIDPGDIFRMVSSINPDLVVIQNVDDFIKDMVLNGSKSMKFINFLNEPPESVVLMFSTNQEARYLYGINYPSEFSIFDLGVIPHTWDCAPVVERVKALGSGDSTYPSPVSSNIQDLPDQRGIPEVEFIESESISSLEEAVKEVENIFQGDMGRDMIKFLRDMLKSPVHPANLRRKGKLTGHILTFDYIMTQIYNIHGEEKANEINSIVKSVYGSEPEIGSPIMEKILEKANELLKKEDCTIGVVVHSHDVRATRKILKTLITGSCDRLVVCSWIDLPEILRSKSSGDVCLISTVTPPYLFTLSAPRIQKIAFIGGKKFIETVTKLVKNRLDENLRKPLYILSKDESAPPLLKKIQKELDLSSNQEILDLAEEFMFELDSGIQVSTPQYGYPSYPLTLEPGEKALLVVDFDGRGAFIPPNSSLLVVSENELAEINTSEIMEKSRSSTLIGKELMLDRQGLYFSFRSDFIRLMMEHGERAVFRRGPYIWNGFDELLKDALQWILLLQMAVENYSEQMKIPHEDTERKISEYLASLDLTAKNPEYIKKWWNDFEIVFTRKGPVPVFRIEHPRSLKDLEKIYAGLSELIPDLEIDLEDARRCYAASIMIQSFRRLLVKGKIKDVSPTLRILYRKIEREIKKILENSEKFRVSLVYTVEILREVHPFRVMENFKDYCRFMD</sequence>
<name>N0BCL0_9EURY</name>
<dbReference type="eggNOG" id="arCOG06466">
    <property type="taxonomic scope" value="Archaea"/>
</dbReference>
<evidence type="ECO:0000313" key="1">
    <source>
        <dbReference type="EMBL" id="AGK61349.1"/>
    </source>
</evidence>
<dbReference type="Proteomes" id="UP000013307">
    <property type="component" value="Chromosome"/>
</dbReference>
<dbReference type="KEGG" id="ast:Asulf_01358"/>
<organism evidence="1 2">
    <name type="scientific">Archaeoglobus sulfaticallidus PM70-1</name>
    <dbReference type="NCBI Taxonomy" id="387631"/>
    <lineage>
        <taxon>Archaea</taxon>
        <taxon>Methanobacteriati</taxon>
        <taxon>Methanobacteriota</taxon>
        <taxon>Archaeoglobi</taxon>
        <taxon>Archaeoglobales</taxon>
        <taxon>Archaeoglobaceae</taxon>
        <taxon>Archaeoglobus</taxon>
    </lineage>
</organism>
<dbReference type="EMBL" id="CP005290">
    <property type="protein sequence ID" value="AGK61349.1"/>
    <property type="molecule type" value="Genomic_DNA"/>
</dbReference>
<dbReference type="GeneID" id="15392997"/>
<dbReference type="STRING" id="387631.Asulf_01358"/>
<dbReference type="HOGENOM" id="CLU_306460_0_0_2"/>
<accession>N0BCL0</accession>
<dbReference type="RefSeq" id="WP_015590947.1">
    <property type="nucleotide sequence ID" value="NC_021169.1"/>
</dbReference>
<gene>
    <name evidence="1" type="ORF">Asulf_01358</name>
</gene>
<keyword evidence="2" id="KW-1185">Reference proteome</keyword>
<reference evidence="1 2" key="1">
    <citation type="journal article" date="2013" name="Genome Announc.">
        <title>Complete Genome Sequence of the Thermophilic and Facultatively Chemolithoautotrophic Sulfate Reducer Archaeoglobus sulfaticallidus Strain PM70-1T.</title>
        <authorList>
            <person name="Stokke R."/>
            <person name="Hocking W.P."/>
            <person name="Steinsbu B.O."/>
            <person name="Steen I.H."/>
        </authorList>
    </citation>
    <scope>NUCLEOTIDE SEQUENCE [LARGE SCALE GENOMIC DNA]</scope>
    <source>
        <strain evidence="1">PM70-1</strain>
    </source>
</reference>